<sequence>MSAGDNAPLPVYCRLKEITDFYILPPLQTLKTTLPLPFLPPAPFYSFSSSKPYDMTSNCSDVSSIQTKIPQHFEIVRVSLSAHRRRFKLLRRRQTHKISVVIYRNLHGQGLLTLERVLVKFPPAGNCATFIQSKHAPLHPKRCLSRKRHLASWNNGCLFVLSPSPLNTTVVTFSNNEK</sequence>
<protein>
    <submittedName>
        <fullName evidence="1">Uncharacterized protein</fullName>
    </submittedName>
</protein>
<accession>A0AAE1DD72</accession>
<name>A0AAE1DD72_9GAST</name>
<gene>
    <name evidence="1" type="ORF">RRG08_040819</name>
</gene>
<comment type="caution">
    <text evidence="1">The sequence shown here is derived from an EMBL/GenBank/DDBJ whole genome shotgun (WGS) entry which is preliminary data.</text>
</comment>
<organism evidence="1 2">
    <name type="scientific">Elysia crispata</name>
    <name type="common">lettuce slug</name>
    <dbReference type="NCBI Taxonomy" id="231223"/>
    <lineage>
        <taxon>Eukaryota</taxon>
        <taxon>Metazoa</taxon>
        <taxon>Spiralia</taxon>
        <taxon>Lophotrochozoa</taxon>
        <taxon>Mollusca</taxon>
        <taxon>Gastropoda</taxon>
        <taxon>Heterobranchia</taxon>
        <taxon>Euthyneura</taxon>
        <taxon>Panpulmonata</taxon>
        <taxon>Sacoglossa</taxon>
        <taxon>Placobranchoidea</taxon>
        <taxon>Plakobranchidae</taxon>
        <taxon>Elysia</taxon>
    </lineage>
</organism>
<evidence type="ECO:0000313" key="2">
    <source>
        <dbReference type="Proteomes" id="UP001283361"/>
    </source>
</evidence>
<evidence type="ECO:0000313" key="1">
    <source>
        <dbReference type="EMBL" id="KAK3765088.1"/>
    </source>
</evidence>
<dbReference type="Proteomes" id="UP001283361">
    <property type="component" value="Unassembled WGS sequence"/>
</dbReference>
<proteinExistence type="predicted"/>
<dbReference type="AlphaFoldDB" id="A0AAE1DD72"/>
<reference evidence="1" key="1">
    <citation type="journal article" date="2023" name="G3 (Bethesda)">
        <title>A reference genome for the long-term kleptoplast-retaining sea slug Elysia crispata morphotype clarki.</title>
        <authorList>
            <person name="Eastman K.E."/>
            <person name="Pendleton A.L."/>
            <person name="Shaikh M.A."/>
            <person name="Suttiyut T."/>
            <person name="Ogas R."/>
            <person name="Tomko P."/>
            <person name="Gavelis G."/>
            <person name="Widhalm J.R."/>
            <person name="Wisecaver J.H."/>
        </authorList>
    </citation>
    <scope>NUCLEOTIDE SEQUENCE</scope>
    <source>
        <strain evidence="1">ECLA1</strain>
    </source>
</reference>
<dbReference type="EMBL" id="JAWDGP010004349">
    <property type="protein sequence ID" value="KAK3765088.1"/>
    <property type="molecule type" value="Genomic_DNA"/>
</dbReference>
<keyword evidence="2" id="KW-1185">Reference proteome</keyword>